<dbReference type="Proteomes" id="UP000011704">
    <property type="component" value="Unassembled WGS sequence"/>
</dbReference>
<feature type="transmembrane region" description="Helical" evidence="8">
    <location>
        <begin position="355"/>
        <end position="374"/>
    </location>
</feature>
<feature type="transmembrane region" description="Helical" evidence="8">
    <location>
        <begin position="379"/>
        <end position="399"/>
    </location>
</feature>
<dbReference type="GO" id="GO:0030313">
    <property type="term" value="C:cell envelope"/>
    <property type="evidence" value="ECO:0007669"/>
    <property type="project" value="UniProtKB-SubCell"/>
</dbReference>
<sequence>MLRSKKFLKLILLLHAGLVLVLIGFWLVRGTVWTSWDFQVLDRFHKRALEEGKGPVASPRLLYLLITDDAYEDFGRNALDRGYMARVNRILSMLRPEAVMFDIIFAREGNAEMDKKFARSLRRLRTAYLPIAFHISDSPQPFQWKPGTVYEKKNEKISAKLEERGEGLPFYGDQPVLQNDLFARKARGTGHINAHNDPDGVYRHFPLVIKLGERFFPSMPLRIYLDYVRVPFDSVHIEWGRALTIPAFKGSLLDEAVVVPIDERGQVYVPYSGTWENDFPKVAVTRLRELFADEDMQGNLSEFFGGRFVMLGDVSQGISDIGQTPLEENVPLIAVHASVLNGFLENRFYDRWPDWQVYGVVIGFSLLVGAAACFRRLWIYYVTGAVSFAAILVLAWWQFTRFSLFPITSVTAACLVVFVGLVVGLQVSLARHGAFIRTAFSRYVPSQVVEQLLENPDLLRLGGEEREATVLFSDLEGFTTVSETMPPPNLASLLNEYLTEMTRIVIENGGIIDKYLGDGIMAEFGIPLASPNHADQAVRAALAMQVALRTLNAEWEKQGRVQVNCRIGIHTGMLVAGNLGSDQVFDYTVIGDSVNLASRLEGVNKLYRTQVIISEKTFSLLTPEVFRVRPLDIIKVKGKNEPVRIYEVYGHEVKPITEEDIEYYRLYEEGFQAYLNREFAQAAEFFNRALKLHPDDAPCLNMISRIDRLQVERLPADWDGSTALDFK</sequence>
<keyword evidence="10" id="KW-0456">Lyase</keyword>
<dbReference type="Gene3D" id="3.30.70.1230">
    <property type="entry name" value="Nucleotide cyclase"/>
    <property type="match status" value="1"/>
</dbReference>
<dbReference type="HOGENOM" id="CLU_000445_85_1_0"/>
<dbReference type="GO" id="GO:0006171">
    <property type="term" value="P:cAMP biosynthetic process"/>
    <property type="evidence" value="ECO:0007669"/>
    <property type="project" value="TreeGrafter"/>
</dbReference>
<proteinExistence type="inferred from homology"/>
<dbReference type="InterPro" id="IPR019734">
    <property type="entry name" value="TPR_rpt"/>
</dbReference>
<evidence type="ECO:0000256" key="5">
    <source>
        <dbReference type="ARBA" id="ARBA00022989"/>
    </source>
</evidence>
<evidence type="ECO:0000256" key="8">
    <source>
        <dbReference type="SAM" id="Phobius"/>
    </source>
</evidence>
<dbReference type="PROSITE" id="PS50005">
    <property type="entry name" value="TPR"/>
    <property type="match status" value="1"/>
</dbReference>
<evidence type="ECO:0000256" key="3">
    <source>
        <dbReference type="ARBA" id="ARBA00022475"/>
    </source>
</evidence>
<evidence type="ECO:0000256" key="6">
    <source>
        <dbReference type="ARBA" id="ARBA00023136"/>
    </source>
</evidence>
<dbReference type="EMBL" id="CAQJ01000061">
    <property type="protein sequence ID" value="CCQ91041.1"/>
    <property type="molecule type" value="Genomic_DNA"/>
</dbReference>
<feature type="repeat" description="TPR" evidence="7">
    <location>
        <begin position="663"/>
        <end position="696"/>
    </location>
</feature>
<dbReference type="FunFam" id="3.30.70.1230:FF:000016">
    <property type="entry name" value="Adenylate/guanylate cyclase domain-containing protein"/>
    <property type="match status" value="1"/>
</dbReference>
<dbReference type="SMART" id="SM01080">
    <property type="entry name" value="CHASE2"/>
    <property type="match status" value="1"/>
</dbReference>
<dbReference type="SUPFAM" id="SSF55073">
    <property type="entry name" value="Nucleotide cyclase"/>
    <property type="match status" value="1"/>
</dbReference>
<keyword evidence="11" id="KW-1185">Reference proteome</keyword>
<dbReference type="InterPro" id="IPR050697">
    <property type="entry name" value="Adenylyl/Guanylyl_Cyclase_3/4"/>
</dbReference>
<comment type="subcellular location">
    <subcellularLocation>
        <location evidence="1">Cell envelope</location>
    </subcellularLocation>
</comment>
<dbReference type="InterPro" id="IPR029787">
    <property type="entry name" value="Nucleotide_cyclase"/>
</dbReference>
<keyword evidence="4 8" id="KW-0812">Transmembrane</keyword>
<dbReference type="SUPFAM" id="SSF48452">
    <property type="entry name" value="TPR-like"/>
    <property type="match status" value="1"/>
</dbReference>
<dbReference type="InterPro" id="IPR007890">
    <property type="entry name" value="CHASE2"/>
</dbReference>
<evidence type="ECO:0000256" key="7">
    <source>
        <dbReference type="PROSITE-ProRule" id="PRU00339"/>
    </source>
</evidence>
<organism evidence="10 11">
    <name type="scientific">Nitrospina gracilis (strain 3/211)</name>
    <dbReference type="NCBI Taxonomy" id="1266370"/>
    <lineage>
        <taxon>Bacteria</taxon>
        <taxon>Pseudomonadati</taxon>
        <taxon>Nitrospinota/Tectimicrobiota group</taxon>
        <taxon>Nitrospinota</taxon>
        <taxon>Nitrospinia</taxon>
        <taxon>Nitrospinales</taxon>
        <taxon>Nitrospinaceae</taxon>
        <taxon>Nitrospina</taxon>
    </lineage>
</organism>
<comment type="similarity">
    <text evidence="2">Belongs to the adenylyl cyclase class-3 family.</text>
</comment>
<evidence type="ECO:0000259" key="9">
    <source>
        <dbReference type="PROSITE" id="PS50125"/>
    </source>
</evidence>
<accession>M1ZCG9</accession>
<evidence type="ECO:0000313" key="10">
    <source>
        <dbReference type="EMBL" id="CCQ91041.1"/>
    </source>
</evidence>
<dbReference type="Pfam" id="PF00211">
    <property type="entry name" value="Guanylate_cyc"/>
    <property type="match status" value="1"/>
</dbReference>
<protein>
    <submittedName>
        <fullName evidence="10">Putative Adenylate cyclase</fullName>
        <ecNumber evidence="10">4.6.1.1</ecNumber>
    </submittedName>
</protein>
<dbReference type="Gene3D" id="1.25.40.10">
    <property type="entry name" value="Tetratricopeptide repeat domain"/>
    <property type="match status" value="1"/>
</dbReference>
<feature type="domain" description="Guanylate cyclase" evidence="9">
    <location>
        <begin position="469"/>
        <end position="601"/>
    </location>
</feature>
<comment type="caution">
    <text evidence="10">The sequence shown here is derived from an EMBL/GenBank/DDBJ whole genome shotgun (WGS) entry which is preliminary data.</text>
</comment>
<evidence type="ECO:0000313" key="11">
    <source>
        <dbReference type="Proteomes" id="UP000011704"/>
    </source>
</evidence>
<feature type="transmembrane region" description="Helical" evidence="8">
    <location>
        <begin position="405"/>
        <end position="427"/>
    </location>
</feature>
<dbReference type="GO" id="GO:0035556">
    <property type="term" value="P:intracellular signal transduction"/>
    <property type="evidence" value="ECO:0007669"/>
    <property type="project" value="InterPro"/>
</dbReference>
<dbReference type="PANTHER" id="PTHR43081">
    <property type="entry name" value="ADENYLATE CYCLASE, TERMINAL-DIFFERENTIATION SPECIFIC-RELATED"/>
    <property type="match status" value="1"/>
</dbReference>
<dbReference type="Pfam" id="PF05226">
    <property type="entry name" value="CHASE2"/>
    <property type="match status" value="1"/>
</dbReference>
<dbReference type="STRING" id="1266370.NITGR_550043"/>
<keyword evidence="5 8" id="KW-1133">Transmembrane helix</keyword>
<dbReference type="EC" id="4.6.1.1" evidence="10"/>
<dbReference type="PANTHER" id="PTHR43081:SF1">
    <property type="entry name" value="ADENYLATE CYCLASE, TERMINAL-DIFFERENTIATION SPECIFIC"/>
    <property type="match status" value="1"/>
</dbReference>
<dbReference type="InterPro" id="IPR001054">
    <property type="entry name" value="A/G_cyclase"/>
</dbReference>
<keyword evidence="7" id="KW-0802">TPR repeat</keyword>
<dbReference type="SMART" id="SM00044">
    <property type="entry name" value="CYCc"/>
    <property type="match status" value="1"/>
</dbReference>
<name>M1ZCG9_NITG3</name>
<dbReference type="CDD" id="cd07302">
    <property type="entry name" value="CHD"/>
    <property type="match status" value="1"/>
</dbReference>
<dbReference type="InParanoid" id="M1ZCG9"/>
<reference evidence="10 11" key="1">
    <citation type="journal article" date="2013" name="Front. Microbiol.">
        <title>The genome of Nitrospina gracilis illuminates the metabolism and evolution of the major marine nitrite oxidizer.</title>
        <authorList>
            <person name="Luecker S."/>
            <person name="Nowka B."/>
            <person name="Rattei T."/>
            <person name="Spieck E."/>
            <person name="and Daims H."/>
        </authorList>
    </citation>
    <scope>NUCLEOTIDE SEQUENCE [LARGE SCALE GENOMIC DNA]</scope>
    <source>
        <strain evidence="10 11">3/211</strain>
    </source>
</reference>
<dbReference type="GO" id="GO:0004016">
    <property type="term" value="F:adenylate cyclase activity"/>
    <property type="evidence" value="ECO:0007669"/>
    <property type="project" value="UniProtKB-EC"/>
</dbReference>
<keyword evidence="6 8" id="KW-0472">Membrane</keyword>
<keyword evidence="3" id="KW-1003">Cell membrane</keyword>
<evidence type="ECO:0000256" key="2">
    <source>
        <dbReference type="ARBA" id="ARBA00005381"/>
    </source>
</evidence>
<gene>
    <name evidence="10" type="ORF">NITGR_550043</name>
</gene>
<dbReference type="OrthoDB" id="9806735at2"/>
<dbReference type="RefSeq" id="WP_005009341.1">
    <property type="nucleotide sequence ID" value="NZ_HG422173.1"/>
</dbReference>
<dbReference type="AlphaFoldDB" id="M1ZCG9"/>
<evidence type="ECO:0000256" key="4">
    <source>
        <dbReference type="ARBA" id="ARBA00022692"/>
    </source>
</evidence>
<dbReference type="PROSITE" id="PS50125">
    <property type="entry name" value="GUANYLATE_CYCLASE_2"/>
    <property type="match status" value="1"/>
</dbReference>
<evidence type="ECO:0000256" key="1">
    <source>
        <dbReference type="ARBA" id="ARBA00004196"/>
    </source>
</evidence>
<dbReference type="InterPro" id="IPR011990">
    <property type="entry name" value="TPR-like_helical_dom_sf"/>
</dbReference>